<feature type="non-terminal residue" evidence="1">
    <location>
        <position position="73"/>
    </location>
</feature>
<organism evidence="1">
    <name type="scientific">Tetraselmis sp. GSL018</name>
    <dbReference type="NCBI Taxonomy" id="582737"/>
    <lineage>
        <taxon>Eukaryota</taxon>
        <taxon>Viridiplantae</taxon>
        <taxon>Chlorophyta</taxon>
        <taxon>core chlorophytes</taxon>
        <taxon>Chlorodendrophyceae</taxon>
        <taxon>Chlorodendrales</taxon>
        <taxon>Chlorodendraceae</taxon>
        <taxon>Tetraselmis</taxon>
    </lineage>
</organism>
<proteinExistence type="predicted"/>
<reference evidence="1" key="1">
    <citation type="submission" date="2014-05" db="EMBL/GenBank/DDBJ databases">
        <title>The transcriptome of the halophilic microalga Tetraselmis sp. GSL018 isolated from the Great Salt Lake, Utah.</title>
        <authorList>
            <person name="Jinkerson R.E."/>
            <person name="D'Adamo S."/>
            <person name="Posewitz M.C."/>
        </authorList>
    </citation>
    <scope>NUCLEOTIDE SEQUENCE</scope>
    <source>
        <strain evidence="1">GSL018</strain>
    </source>
</reference>
<accession>A0A061QZ26</accession>
<feature type="non-terminal residue" evidence="1">
    <location>
        <position position="1"/>
    </location>
</feature>
<sequence>YGRICSTSSCRSTRHWQECVLQGLHEGFAMDCMRAGEQDWQFATRGRKERAEREAGQKANVVISQDRCRGPTR</sequence>
<dbReference type="AlphaFoldDB" id="A0A061QZ26"/>
<dbReference type="EMBL" id="GBEZ01023185">
    <property type="protein sequence ID" value="JAC63685.1"/>
    <property type="molecule type" value="Transcribed_RNA"/>
</dbReference>
<gene>
    <name evidence="1" type="ORF">TSPGSL018_20017</name>
</gene>
<evidence type="ECO:0000313" key="1">
    <source>
        <dbReference type="EMBL" id="JAC63685.1"/>
    </source>
</evidence>
<name>A0A061QZ26_9CHLO</name>
<protein>
    <submittedName>
        <fullName evidence="1">Uncharacterized protein</fullName>
    </submittedName>
</protein>